<keyword evidence="3" id="KW-0969">Cilium</keyword>
<feature type="region of interest" description="Disordered" evidence="1">
    <location>
        <begin position="1"/>
        <end position="30"/>
    </location>
</feature>
<organism evidence="3 4">
    <name type="scientific">Pseudomarimonas salicorniae</name>
    <dbReference type="NCBI Taxonomy" id="2933270"/>
    <lineage>
        <taxon>Bacteria</taxon>
        <taxon>Pseudomonadati</taxon>
        <taxon>Pseudomonadota</taxon>
        <taxon>Gammaproteobacteria</taxon>
        <taxon>Lysobacterales</taxon>
        <taxon>Lysobacteraceae</taxon>
        <taxon>Pseudomarimonas</taxon>
    </lineage>
</organism>
<feature type="compositionally biased region" description="Polar residues" evidence="1">
    <location>
        <begin position="1"/>
        <end position="17"/>
    </location>
</feature>
<dbReference type="PANTHER" id="PTHR37533:SF2">
    <property type="entry name" value="FLAGELLAR HOOK-LENGTH CONTROL PROTEIN"/>
    <property type="match status" value="1"/>
</dbReference>
<dbReference type="CDD" id="cd17470">
    <property type="entry name" value="T3SS_Flik_C"/>
    <property type="match status" value="1"/>
</dbReference>
<reference evidence="3" key="1">
    <citation type="submission" date="2022-04" db="EMBL/GenBank/DDBJ databases">
        <title>Lysobacter sp. CAU 1642 isolated from sea sand.</title>
        <authorList>
            <person name="Kim W."/>
        </authorList>
    </citation>
    <scope>NUCLEOTIDE SEQUENCE</scope>
    <source>
        <strain evidence="3">CAU 1642</strain>
    </source>
</reference>
<feature type="compositionally biased region" description="Low complexity" evidence="1">
    <location>
        <begin position="74"/>
        <end position="106"/>
    </location>
</feature>
<dbReference type="InterPro" id="IPR052563">
    <property type="entry name" value="FliK"/>
</dbReference>
<keyword evidence="4" id="KW-1185">Reference proteome</keyword>
<feature type="compositionally biased region" description="Low complexity" evidence="1">
    <location>
        <begin position="20"/>
        <end position="30"/>
    </location>
</feature>
<protein>
    <submittedName>
        <fullName evidence="3">Flagellar hook-length control protein FliK</fullName>
    </submittedName>
</protein>
<feature type="region of interest" description="Disordered" evidence="1">
    <location>
        <begin position="299"/>
        <end position="352"/>
    </location>
</feature>
<sequence length="352" mass="35713">MNTPPATSPQAPRSEPTNNPPAGSGSAPASAFELLFGTGFALPLMVPAGTSDEALPAPPEDPKAGIGDLSGWMQQLPLSPLSPLPAAATAPAEAGAQGPAAGATPLPSLPDLKLGPVALPTPGAHAAALPASMESAQTAAVDLVPDHAPPTQRAADQPLASAPAPAMLGEVVTKALMRRTEVIGAREGAPSPAAPPPAVVDAAPEGPLEVALPPGSAPKIDQAFSEGMALRLQWMSQQQVGRAEIQLHPEDLGSIDVQIEFDGKSVRAEFQSPVGEVRQLLESTLPRLRELLESQGLQLAHADVGSGEGRSPRGDGPPVPGVPSVAGDVLAKETTEPAPKARRHDGTLSEYA</sequence>
<dbReference type="Gene3D" id="3.30.750.140">
    <property type="match status" value="1"/>
</dbReference>
<feature type="domain" description="Flagellar hook-length control protein-like C-terminal" evidence="2">
    <location>
        <begin position="231"/>
        <end position="310"/>
    </location>
</feature>
<dbReference type="RefSeq" id="WP_248210912.1">
    <property type="nucleotide sequence ID" value="NZ_JALNMH010000014.1"/>
</dbReference>
<keyword evidence="3" id="KW-0282">Flagellum</keyword>
<feature type="region of interest" description="Disordered" evidence="1">
    <location>
        <begin position="49"/>
        <end position="108"/>
    </location>
</feature>
<proteinExistence type="predicted"/>
<evidence type="ECO:0000259" key="2">
    <source>
        <dbReference type="Pfam" id="PF02120"/>
    </source>
</evidence>
<evidence type="ECO:0000313" key="3">
    <source>
        <dbReference type="EMBL" id="MCK7595146.1"/>
    </source>
</evidence>
<keyword evidence="3" id="KW-0966">Cell projection</keyword>
<dbReference type="Pfam" id="PF02120">
    <property type="entry name" value="Flg_hook"/>
    <property type="match status" value="1"/>
</dbReference>
<dbReference type="Proteomes" id="UP001431449">
    <property type="component" value="Unassembled WGS sequence"/>
</dbReference>
<dbReference type="PANTHER" id="PTHR37533">
    <property type="entry name" value="FLAGELLAR HOOK-LENGTH CONTROL PROTEIN"/>
    <property type="match status" value="1"/>
</dbReference>
<dbReference type="InterPro" id="IPR021136">
    <property type="entry name" value="Flagellar_hook_control-like_C"/>
</dbReference>
<evidence type="ECO:0000256" key="1">
    <source>
        <dbReference type="SAM" id="MobiDB-lite"/>
    </source>
</evidence>
<name>A0ABT0GKT5_9GAMM</name>
<dbReference type="EMBL" id="JALNMH010000014">
    <property type="protein sequence ID" value="MCK7595146.1"/>
    <property type="molecule type" value="Genomic_DNA"/>
</dbReference>
<comment type="caution">
    <text evidence="3">The sequence shown here is derived from an EMBL/GenBank/DDBJ whole genome shotgun (WGS) entry which is preliminary data.</text>
</comment>
<accession>A0ABT0GKT5</accession>
<dbReference type="InterPro" id="IPR038610">
    <property type="entry name" value="FliK-like_C_sf"/>
</dbReference>
<gene>
    <name evidence="3" type="ORF">M0G41_15875</name>
</gene>
<evidence type="ECO:0000313" key="4">
    <source>
        <dbReference type="Proteomes" id="UP001431449"/>
    </source>
</evidence>